<dbReference type="Pfam" id="PF02902">
    <property type="entry name" value="Peptidase_C48"/>
    <property type="match status" value="1"/>
</dbReference>
<accession>A0AAD9TL96</accession>
<dbReference type="InterPro" id="IPR038765">
    <property type="entry name" value="Papain-like_cys_pep_sf"/>
</dbReference>
<dbReference type="GO" id="GO:0008234">
    <property type="term" value="F:cysteine-type peptidase activity"/>
    <property type="evidence" value="ECO:0007669"/>
    <property type="project" value="InterPro"/>
</dbReference>
<proteinExistence type="inferred from homology"/>
<name>A0AAD9TL96_9ROSI</name>
<gene>
    <name evidence="5" type="ORF">Ddye_025661</name>
</gene>
<dbReference type="SUPFAM" id="SSF54001">
    <property type="entry name" value="Cysteine proteinases"/>
    <property type="match status" value="1"/>
</dbReference>
<protein>
    <recommendedName>
        <fullName evidence="4">Ubiquitin-like protease family profile domain-containing protein</fullName>
    </recommendedName>
</protein>
<keyword evidence="2" id="KW-0645">Protease</keyword>
<comment type="caution">
    <text evidence="5">The sequence shown here is derived from an EMBL/GenBank/DDBJ whole genome shotgun (WGS) entry which is preliminary data.</text>
</comment>
<dbReference type="EMBL" id="JANJYI010000008">
    <property type="protein sequence ID" value="KAK2637866.1"/>
    <property type="molecule type" value="Genomic_DNA"/>
</dbReference>
<dbReference type="PROSITE" id="PS50600">
    <property type="entry name" value="ULP_PROTEASE"/>
    <property type="match status" value="1"/>
</dbReference>
<evidence type="ECO:0000313" key="5">
    <source>
        <dbReference type="EMBL" id="KAK2637866.1"/>
    </source>
</evidence>
<dbReference type="GO" id="GO:0006508">
    <property type="term" value="P:proteolysis"/>
    <property type="evidence" value="ECO:0007669"/>
    <property type="project" value="UniProtKB-KW"/>
</dbReference>
<reference evidence="5" key="1">
    <citation type="journal article" date="2023" name="Plant J.">
        <title>Genome sequences and population genomics provide insights into the demographic history, inbreeding, and mutation load of two 'living fossil' tree species of Dipteronia.</title>
        <authorList>
            <person name="Feng Y."/>
            <person name="Comes H.P."/>
            <person name="Chen J."/>
            <person name="Zhu S."/>
            <person name="Lu R."/>
            <person name="Zhang X."/>
            <person name="Li P."/>
            <person name="Qiu J."/>
            <person name="Olsen K.M."/>
            <person name="Qiu Y."/>
        </authorList>
    </citation>
    <scope>NUCLEOTIDE SEQUENCE</scope>
    <source>
        <tissue evidence="5">Leaf</tissue>
    </source>
</reference>
<keyword evidence="3" id="KW-0378">Hydrolase</keyword>
<feature type="domain" description="Ubiquitin-like protease family profile" evidence="4">
    <location>
        <begin position="1"/>
        <end position="162"/>
    </location>
</feature>
<evidence type="ECO:0000256" key="3">
    <source>
        <dbReference type="ARBA" id="ARBA00022801"/>
    </source>
</evidence>
<dbReference type="InterPro" id="IPR003653">
    <property type="entry name" value="Peptidase_C48_C"/>
</dbReference>
<sequence>MTSCYRVVITTMGKDFSKHVVVLVCNFVDALSKCWAQFQLDLHQRLTYRFVPTKFKVLVPCRVDIGHWGLCKVNLLTWIIIIYDSAAYLKPTDAKFREEQVLPLRRLFPLICSQLSYYEISNRAPRKPLYCMKAVRLFPCQFPQQDDETSCGIFMLQGIENIMRNKDQQWNWNKDTVPELRKDMAFKIFGCSIEED</sequence>
<evidence type="ECO:0000313" key="6">
    <source>
        <dbReference type="Proteomes" id="UP001280121"/>
    </source>
</evidence>
<dbReference type="Proteomes" id="UP001280121">
    <property type="component" value="Unassembled WGS sequence"/>
</dbReference>
<evidence type="ECO:0000256" key="2">
    <source>
        <dbReference type="ARBA" id="ARBA00022670"/>
    </source>
</evidence>
<keyword evidence="6" id="KW-1185">Reference proteome</keyword>
<organism evidence="5 6">
    <name type="scientific">Dipteronia dyeriana</name>
    <dbReference type="NCBI Taxonomy" id="168575"/>
    <lineage>
        <taxon>Eukaryota</taxon>
        <taxon>Viridiplantae</taxon>
        <taxon>Streptophyta</taxon>
        <taxon>Embryophyta</taxon>
        <taxon>Tracheophyta</taxon>
        <taxon>Spermatophyta</taxon>
        <taxon>Magnoliopsida</taxon>
        <taxon>eudicotyledons</taxon>
        <taxon>Gunneridae</taxon>
        <taxon>Pentapetalae</taxon>
        <taxon>rosids</taxon>
        <taxon>malvids</taxon>
        <taxon>Sapindales</taxon>
        <taxon>Sapindaceae</taxon>
        <taxon>Hippocastanoideae</taxon>
        <taxon>Acereae</taxon>
        <taxon>Dipteronia</taxon>
    </lineage>
</organism>
<dbReference type="AlphaFoldDB" id="A0AAD9TL96"/>
<evidence type="ECO:0000259" key="4">
    <source>
        <dbReference type="PROSITE" id="PS50600"/>
    </source>
</evidence>
<dbReference type="Gene3D" id="3.40.395.10">
    <property type="entry name" value="Adenoviral Proteinase, Chain A"/>
    <property type="match status" value="1"/>
</dbReference>
<evidence type="ECO:0000256" key="1">
    <source>
        <dbReference type="ARBA" id="ARBA00005234"/>
    </source>
</evidence>
<comment type="similarity">
    <text evidence="1">Belongs to the peptidase C48 family.</text>
</comment>